<evidence type="ECO:0000256" key="8">
    <source>
        <dbReference type="PIRSR" id="PIRSR000294-1"/>
    </source>
</evidence>
<evidence type="ECO:0000256" key="2">
    <source>
        <dbReference type="ARBA" id="ARBA00022617"/>
    </source>
</evidence>
<dbReference type="Gene3D" id="1.10.760.10">
    <property type="entry name" value="Cytochrome c-like domain"/>
    <property type="match status" value="2"/>
</dbReference>
<evidence type="ECO:0000256" key="9">
    <source>
        <dbReference type="PIRSR" id="PIRSR000294-2"/>
    </source>
</evidence>
<keyword evidence="5" id="KW-0574">Periplasm</keyword>
<sequence>MTTLRAALVIAVTAVSANIWAETSTDAAATLEKAKNVFQPLPKSAQLESANPDTTPALVKLGHELYFDPRLSKNGNVSCNSCHNLATYGVDNLPKSLGTDAKPGGRNPPTTLNAALNTTQFWDGRAQDVEEQAGGPLLNPVEMGLADEAEAVKRVSEIPGYVESFKDIFGDKDPVTFKHITQAIGAYERTLITPSPFDRFLQGDTDALSPTQLAGLNKFMDYGCIACHSGVNLGGGQFQKFGLVDGPYWKFTGAEEHDEGRFEVTKAENDKFLFRVPTLRNVEYTYPYFHDGSVKSLHRAVKIMGMAQLGRELPEKDIDDIVAFLNSLTGEVSEQARVIPLLPKSVFEKYPQTK</sequence>
<evidence type="ECO:0000259" key="11">
    <source>
        <dbReference type="PROSITE" id="PS51007"/>
    </source>
</evidence>
<evidence type="ECO:0000256" key="3">
    <source>
        <dbReference type="ARBA" id="ARBA00022723"/>
    </source>
</evidence>
<dbReference type="InterPro" id="IPR036909">
    <property type="entry name" value="Cyt_c-like_dom_sf"/>
</dbReference>
<feature type="binding site" description="axial binding residue" evidence="9">
    <location>
        <position position="228"/>
    </location>
    <ligand>
        <name>heme c</name>
        <dbReference type="ChEBI" id="CHEBI:61717"/>
        <label>2</label>
    </ligand>
    <ligandPart>
        <name>Fe</name>
        <dbReference type="ChEBI" id="CHEBI:18248"/>
    </ligandPart>
</feature>
<dbReference type="AlphaFoldDB" id="A0A380MLW9"/>
<comment type="cofactor">
    <cofactor evidence="8">
        <name>heme</name>
        <dbReference type="ChEBI" id="CHEBI:30413"/>
    </cofactor>
    <text evidence="8">Binds 2 heme groups.</text>
</comment>
<dbReference type="InterPro" id="IPR026259">
    <property type="entry name" value="MauG/Cytc_peroxidase"/>
</dbReference>
<evidence type="ECO:0000313" key="12">
    <source>
        <dbReference type="EMBL" id="SUO93619.1"/>
    </source>
</evidence>
<evidence type="ECO:0000256" key="10">
    <source>
        <dbReference type="SAM" id="SignalP"/>
    </source>
</evidence>
<dbReference type="Pfam" id="PF03150">
    <property type="entry name" value="CCP_MauG"/>
    <property type="match status" value="1"/>
</dbReference>
<feature type="chain" id="PRO_5016664717" evidence="10">
    <location>
        <begin position="22"/>
        <end position="354"/>
    </location>
</feature>
<dbReference type="SUPFAM" id="SSF46626">
    <property type="entry name" value="Cytochrome c"/>
    <property type="match status" value="2"/>
</dbReference>
<dbReference type="OrthoDB" id="9805202at2"/>
<dbReference type="FunFam" id="1.10.760.10:FF:000020">
    <property type="entry name" value="Cytochrome c peroxidase"/>
    <property type="match status" value="1"/>
</dbReference>
<feature type="binding site" description="covalent" evidence="8">
    <location>
        <position position="224"/>
    </location>
    <ligand>
        <name>heme c</name>
        <dbReference type="ChEBI" id="CHEBI:61717"/>
        <label>2</label>
    </ligand>
</feature>
<evidence type="ECO:0000256" key="7">
    <source>
        <dbReference type="ARBA" id="ARBA00023004"/>
    </source>
</evidence>
<feature type="binding site" description="covalent" evidence="8">
    <location>
        <position position="82"/>
    </location>
    <ligand>
        <name>heme c</name>
        <dbReference type="ChEBI" id="CHEBI:61717"/>
        <label>1</label>
    </ligand>
</feature>
<feature type="domain" description="Cytochrome c" evidence="11">
    <location>
        <begin position="57"/>
        <end position="166"/>
    </location>
</feature>
<name>A0A380MLW9_9GAMM</name>
<keyword evidence="6 12" id="KW-0560">Oxidoreductase</keyword>
<dbReference type="InterPro" id="IPR009056">
    <property type="entry name" value="Cyt_c-like_dom"/>
</dbReference>
<feature type="binding site" description="covalent" evidence="8">
    <location>
        <position position="79"/>
    </location>
    <ligand>
        <name>heme c</name>
        <dbReference type="ChEBI" id="CHEBI:61717"/>
        <label>1</label>
    </ligand>
</feature>
<evidence type="ECO:0000256" key="4">
    <source>
        <dbReference type="ARBA" id="ARBA00022729"/>
    </source>
</evidence>
<dbReference type="PIRSF" id="PIRSF000294">
    <property type="entry name" value="Cytochrome-c_peroxidase"/>
    <property type="match status" value="1"/>
</dbReference>
<dbReference type="PANTHER" id="PTHR30600">
    <property type="entry name" value="CYTOCHROME C PEROXIDASE-RELATED"/>
    <property type="match status" value="1"/>
</dbReference>
<keyword evidence="7 9" id="KW-0408">Iron</keyword>
<feature type="binding site" description="covalent" evidence="8">
    <location>
        <position position="227"/>
    </location>
    <ligand>
        <name>heme c</name>
        <dbReference type="ChEBI" id="CHEBI:61717"/>
        <label>2</label>
    </ligand>
</feature>
<evidence type="ECO:0000256" key="5">
    <source>
        <dbReference type="ARBA" id="ARBA00022764"/>
    </source>
</evidence>
<dbReference type="RefSeq" id="WP_072577219.1">
    <property type="nucleotide sequence ID" value="NZ_LWHB01000145.1"/>
</dbReference>
<evidence type="ECO:0000256" key="1">
    <source>
        <dbReference type="ARBA" id="ARBA00004418"/>
    </source>
</evidence>
<reference evidence="12 13" key="1">
    <citation type="submission" date="2018-06" db="EMBL/GenBank/DDBJ databases">
        <authorList>
            <consortium name="Pathogen Informatics"/>
            <person name="Doyle S."/>
        </authorList>
    </citation>
    <scope>NUCLEOTIDE SEQUENCE [LARGE SCALE GENOMIC DNA]</scope>
    <source>
        <strain evidence="12 13">NCTC13337</strain>
    </source>
</reference>
<feature type="binding site" description="axial binding residue" evidence="9">
    <location>
        <position position="83"/>
    </location>
    <ligand>
        <name>heme c</name>
        <dbReference type="ChEBI" id="CHEBI:61717"/>
        <label>1</label>
    </ligand>
    <ligandPart>
        <name>Fe</name>
        <dbReference type="ChEBI" id="CHEBI:18248"/>
    </ligandPart>
</feature>
<dbReference type="Proteomes" id="UP000254601">
    <property type="component" value="Unassembled WGS sequence"/>
</dbReference>
<keyword evidence="13" id="KW-1185">Reference proteome</keyword>
<dbReference type="PROSITE" id="PS51007">
    <property type="entry name" value="CYTC"/>
    <property type="match status" value="2"/>
</dbReference>
<dbReference type="InterPro" id="IPR051395">
    <property type="entry name" value="Cytochrome_c_Peroxidase/MauG"/>
</dbReference>
<dbReference type="GO" id="GO:0046872">
    <property type="term" value="F:metal ion binding"/>
    <property type="evidence" value="ECO:0007669"/>
    <property type="project" value="UniProtKB-KW"/>
</dbReference>
<evidence type="ECO:0000256" key="6">
    <source>
        <dbReference type="ARBA" id="ARBA00023002"/>
    </source>
</evidence>
<keyword evidence="3 9" id="KW-0479">Metal-binding</keyword>
<dbReference type="GO" id="GO:0004130">
    <property type="term" value="F:cytochrome-c peroxidase activity"/>
    <property type="evidence" value="ECO:0007669"/>
    <property type="project" value="UniProtKB-EC"/>
</dbReference>
<gene>
    <name evidence="12" type="primary">ccpA</name>
    <name evidence="12" type="ORF">NCTC13337_00322</name>
</gene>
<organism evidence="12 13">
    <name type="scientific">Suttonella ornithocola</name>
    <dbReference type="NCBI Taxonomy" id="279832"/>
    <lineage>
        <taxon>Bacteria</taxon>
        <taxon>Pseudomonadati</taxon>
        <taxon>Pseudomonadota</taxon>
        <taxon>Gammaproteobacteria</taxon>
        <taxon>Cardiobacteriales</taxon>
        <taxon>Cardiobacteriaceae</taxon>
        <taxon>Suttonella</taxon>
    </lineage>
</organism>
<accession>A0A380MLW9</accession>
<dbReference type="EMBL" id="UHIC01000001">
    <property type="protein sequence ID" value="SUO93619.1"/>
    <property type="molecule type" value="Genomic_DNA"/>
</dbReference>
<keyword evidence="2 8" id="KW-0349">Heme</keyword>
<comment type="subcellular location">
    <subcellularLocation>
        <location evidence="1">Periplasm</location>
    </subcellularLocation>
</comment>
<keyword evidence="4 10" id="KW-0732">Signal</keyword>
<comment type="PTM">
    <text evidence="8">Binds 2 heme groups per subunit.</text>
</comment>
<dbReference type="InterPro" id="IPR004852">
    <property type="entry name" value="Di-haem_cyt_c_peroxidsae"/>
</dbReference>
<protein>
    <submittedName>
        <fullName evidence="12">Cytochrome c551 peroxidase</fullName>
        <ecNumber evidence="12">1.11.1.5</ecNumber>
    </submittedName>
</protein>
<keyword evidence="12" id="KW-0575">Peroxidase</keyword>
<dbReference type="Pfam" id="PF00034">
    <property type="entry name" value="Cytochrom_C"/>
    <property type="match status" value="1"/>
</dbReference>
<feature type="binding site" description="axial binding residue" evidence="9">
    <location>
        <position position="304"/>
    </location>
    <ligand>
        <name>heme c</name>
        <dbReference type="ChEBI" id="CHEBI:61717"/>
        <label>2</label>
    </ligand>
    <ligandPart>
        <name>Fe</name>
        <dbReference type="ChEBI" id="CHEBI:18248"/>
    </ligandPart>
</feature>
<dbReference type="GO" id="GO:0009055">
    <property type="term" value="F:electron transfer activity"/>
    <property type="evidence" value="ECO:0007669"/>
    <property type="project" value="InterPro"/>
</dbReference>
<evidence type="ECO:0000313" key="13">
    <source>
        <dbReference type="Proteomes" id="UP000254601"/>
    </source>
</evidence>
<dbReference type="EC" id="1.11.1.5" evidence="12"/>
<dbReference type="GO" id="GO:0042597">
    <property type="term" value="C:periplasmic space"/>
    <property type="evidence" value="ECO:0007669"/>
    <property type="project" value="UniProtKB-SubCell"/>
</dbReference>
<proteinExistence type="predicted"/>
<feature type="domain" description="Cytochrome c" evidence="11">
    <location>
        <begin position="210"/>
        <end position="329"/>
    </location>
</feature>
<dbReference type="PANTHER" id="PTHR30600:SF7">
    <property type="entry name" value="CYTOCHROME C PEROXIDASE-RELATED"/>
    <property type="match status" value="1"/>
</dbReference>
<dbReference type="GO" id="GO:0020037">
    <property type="term" value="F:heme binding"/>
    <property type="evidence" value="ECO:0007669"/>
    <property type="project" value="InterPro"/>
</dbReference>
<feature type="signal peptide" evidence="10">
    <location>
        <begin position="1"/>
        <end position="21"/>
    </location>
</feature>